<dbReference type="Proteomes" id="UP000295573">
    <property type="component" value="Unassembled WGS sequence"/>
</dbReference>
<accession>A0A4R2J5J6</accession>
<sequence>MKCLGLRVIISCLVLGLAACTSSSGSNRLASDRPVARPIDFDQPTTPQAADKAYPPGDRTSQALQAAAVRDKRVVAAGFDESFNLSRPLFLSSDDGGGTWVRRELDQDSVDRSSTSEGVTDLAAGPAGFVAVGYGYPGTVLWHSPDGVSWRRLPENAKVFPETDSVSAITATTSGFAMIGSSSLGQGRLVYWQSADGTTWRRTDGPPIGLKPTVAGDVGATEIVAHGTTVVISGNLSTPANSKQTDRLQYWYSTNGGRSFRTAAIRGEIASDYRLYNNALAAADGKFVALVQGSGFDDSGDGSWDGVVLEGGPNGASWRVVAKPWVLGSAYEEIPGTLVKAGNDWVATAMMTSGTVDTTVAVGPTWKQFADGTDVDSQRGRGDQVVTDSVAVGNDALLVGSNNRSGSNEPAIWRYRESRVSPIALPAEASAGRASSSVNTLVRAGRELVAVGDVSGAPTGWTRSGSTWPATTLPGRKNGVTIYQRDAAATADGRVVAVGEKSLPIGRRAVVWVRAANGRWTEADSPIFGVQAKSPYGGPSAEAIAIGPSGWVVVGQRHDGDGHFDAWSAYSKDGKTWTEGVGGQVLPVGDDERTRRTRSRNLRSVGTDEAEMRTVLAVGSRFVAGGDRGDGSPAVWLSPNGSDWKTVVKLPLAKGMHSATLRSLGRIGNSLVAIGDYERKDGDAEGGWTSWTSKDGGLTWTAAPAAVPTRAFAGGLVSVPNGLIALGHTGARDDIDAAAWFSRDGRTWTAVPLPGERIKGPGRQGLSSAVPVDGKLLAVAFDVPPYGGGFYTLEIDLPK</sequence>
<feature type="chain" id="PRO_5038612793" description="BNR repeat protein" evidence="2">
    <location>
        <begin position="19"/>
        <end position="799"/>
    </location>
</feature>
<dbReference type="SUPFAM" id="SSF50939">
    <property type="entry name" value="Sialidases"/>
    <property type="match status" value="2"/>
</dbReference>
<evidence type="ECO:0000313" key="4">
    <source>
        <dbReference type="Proteomes" id="UP000295573"/>
    </source>
</evidence>
<evidence type="ECO:0000256" key="2">
    <source>
        <dbReference type="SAM" id="SignalP"/>
    </source>
</evidence>
<dbReference type="PROSITE" id="PS51257">
    <property type="entry name" value="PROKAR_LIPOPROTEIN"/>
    <property type="match status" value="1"/>
</dbReference>
<comment type="caution">
    <text evidence="3">The sequence shown here is derived from an EMBL/GenBank/DDBJ whole genome shotgun (WGS) entry which is preliminary data.</text>
</comment>
<reference evidence="3 4" key="1">
    <citation type="journal article" date="2015" name="Stand. Genomic Sci.">
        <title>Genomic Encyclopedia of Bacterial and Archaeal Type Strains, Phase III: the genomes of soil and plant-associated and newly described type strains.</title>
        <authorList>
            <person name="Whitman W.B."/>
            <person name="Woyke T."/>
            <person name="Klenk H.P."/>
            <person name="Zhou Y."/>
            <person name="Lilburn T.G."/>
            <person name="Beck B.J."/>
            <person name="De Vos P."/>
            <person name="Vandamme P."/>
            <person name="Eisen J.A."/>
            <person name="Garrity G."/>
            <person name="Hugenholtz P."/>
            <person name="Kyrpides N.C."/>
        </authorList>
    </citation>
    <scope>NUCLEOTIDE SEQUENCE [LARGE SCALE GENOMIC DNA]</scope>
    <source>
        <strain evidence="3 4">VKM Ac-2541</strain>
    </source>
</reference>
<evidence type="ECO:0000313" key="3">
    <source>
        <dbReference type="EMBL" id="TCO50465.1"/>
    </source>
</evidence>
<proteinExistence type="predicted"/>
<gene>
    <name evidence="3" type="ORF">EV646_102539</name>
</gene>
<feature type="region of interest" description="Disordered" evidence="1">
    <location>
        <begin position="23"/>
        <end position="59"/>
    </location>
</feature>
<dbReference type="RefSeq" id="WP_132145830.1">
    <property type="nucleotide sequence ID" value="NZ_SLWR01000002.1"/>
</dbReference>
<name>A0A4R2J5J6_9ACTN</name>
<dbReference type="InterPro" id="IPR036278">
    <property type="entry name" value="Sialidase_sf"/>
</dbReference>
<dbReference type="EMBL" id="SLWR01000002">
    <property type="protein sequence ID" value="TCO50465.1"/>
    <property type="molecule type" value="Genomic_DNA"/>
</dbReference>
<dbReference type="AlphaFoldDB" id="A0A4R2J5J6"/>
<keyword evidence="2" id="KW-0732">Signal</keyword>
<feature type="signal peptide" evidence="2">
    <location>
        <begin position="1"/>
        <end position="18"/>
    </location>
</feature>
<dbReference type="OrthoDB" id="4894058at2"/>
<keyword evidence="4" id="KW-1185">Reference proteome</keyword>
<organism evidence="3 4">
    <name type="scientific">Kribbella antiqua</name>
    <dbReference type="NCBI Taxonomy" id="2512217"/>
    <lineage>
        <taxon>Bacteria</taxon>
        <taxon>Bacillati</taxon>
        <taxon>Actinomycetota</taxon>
        <taxon>Actinomycetes</taxon>
        <taxon>Propionibacteriales</taxon>
        <taxon>Kribbellaceae</taxon>
        <taxon>Kribbella</taxon>
    </lineage>
</organism>
<evidence type="ECO:0000256" key="1">
    <source>
        <dbReference type="SAM" id="MobiDB-lite"/>
    </source>
</evidence>
<protein>
    <recommendedName>
        <fullName evidence="5">BNR repeat protein</fullName>
    </recommendedName>
</protein>
<evidence type="ECO:0008006" key="5">
    <source>
        <dbReference type="Google" id="ProtNLM"/>
    </source>
</evidence>